<dbReference type="HOGENOM" id="CLU_1342528_0_0_7"/>
<dbReference type="KEGG" id="scu:SCE1572_14015"/>
<protein>
    <submittedName>
        <fullName evidence="1">Uncharacterized protein</fullName>
    </submittedName>
</protein>
<evidence type="ECO:0000313" key="2">
    <source>
        <dbReference type="Proteomes" id="UP000014803"/>
    </source>
</evidence>
<organism evidence="1 2">
    <name type="scientific">Sorangium cellulosum So0157-2</name>
    <dbReference type="NCBI Taxonomy" id="1254432"/>
    <lineage>
        <taxon>Bacteria</taxon>
        <taxon>Pseudomonadati</taxon>
        <taxon>Myxococcota</taxon>
        <taxon>Polyangia</taxon>
        <taxon>Polyangiales</taxon>
        <taxon>Polyangiaceae</taxon>
        <taxon>Sorangium</taxon>
    </lineage>
</organism>
<accession>S4XQT2</accession>
<proteinExistence type="predicted"/>
<dbReference type="Proteomes" id="UP000014803">
    <property type="component" value="Chromosome"/>
</dbReference>
<dbReference type="AlphaFoldDB" id="S4XQT2"/>
<dbReference type="EMBL" id="CP003969">
    <property type="protein sequence ID" value="AGP35547.1"/>
    <property type="molecule type" value="Genomic_DNA"/>
</dbReference>
<dbReference type="PATRIC" id="fig|1254432.3.peg.3158"/>
<name>S4XQT2_SORCE</name>
<evidence type="ECO:0000313" key="1">
    <source>
        <dbReference type="EMBL" id="AGP35547.1"/>
    </source>
</evidence>
<gene>
    <name evidence="1" type="ORF">SCE1572_14015</name>
</gene>
<reference evidence="1 2" key="1">
    <citation type="journal article" date="2013" name="Sci. Rep.">
        <title>Extraordinary expansion of a Sorangium cellulosum genome from an alkaline milieu.</title>
        <authorList>
            <person name="Han K."/>
            <person name="Li Z.F."/>
            <person name="Peng R."/>
            <person name="Zhu L.P."/>
            <person name="Zhou T."/>
            <person name="Wang L.G."/>
            <person name="Li S.G."/>
            <person name="Zhang X.B."/>
            <person name="Hu W."/>
            <person name="Wu Z.H."/>
            <person name="Qin N."/>
            <person name="Li Y.Z."/>
        </authorList>
    </citation>
    <scope>NUCLEOTIDE SEQUENCE [LARGE SCALE GENOMIC DNA]</scope>
    <source>
        <strain evidence="1 2">So0157-2</strain>
    </source>
</reference>
<sequence>MTAELDAKITQCREALEQQRGRAEAALERFFDALTVLLRAWIPEQVRLVVKRNHETTTKLGSERITILKTELEKLVTDIPKLVRSSWLGGKGLWAHRVDFAPTHTNTIHYRIYSSPPPSGPYQLQEPLKKIREHMGAFMAKHGYSQRTHWGSYDFGFFEWSDTLNEPLNRYADEYEAFVKASQALQAAIRAKGEHEANSIWEKS</sequence>